<evidence type="ECO:0000313" key="1">
    <source>
        <dbReference type="EMBL" id="KAJ7763807.1"/>
    </source>
</evidence>
<dbReference type="AlphaFoldDB" id="A0AAD7JG99"/>
<organism evidence="1 2">
    <name type="scientific">Mycena metata</name>
    <dbReference type="NCBI Taxonomy" id="1033252"/>
    <lineage>
        <taxon>Eukaryota</taxon>
        <taxon>Fungi</taxon>
        <taxon>Dikarya</taxon>
        <taxon>Basidiomycota</taxon>
        <taxon>Agaricomycotina</taxon>
        <taxon>Agaricomycetes</taxon>
        <taxon>Agaricomycetidae</taxon>
        <taxon>Agaricales</taxon>
        <taxon>Marasmiineae</taxon>
        <taxon>Mycenaceae</taxon>
        <taxon>Mycena</taxon>
    </lineage>
</organism>
<sequence>MVTSLGSVSPVRHTEVGLTFLETKRVMFTYETNEINKPRNADSLSLARSQKVCWFNDLRIVLSRLHIPVHLDISQEFTVQLVETAMKDVRLSMEAWVESEIESSSRVRDLLVGRLEIDNETHRLVKKSLDYRHYLRVKTGDHRRAQMENLTSQYLVQRVNAASTARQCASVPRQMRVTARHMHTNDAGLPQWSAMLLSEESRFCVSPASSPGSVEPGVRVLT</sequence>
<name>A0AAD7JG99_9AGAR</name>
<gene>
    <name evidence="1" type="ORF">B0H16DRAFT_1455060</name>
</gene>
<reference evidence="1" key="1">
    <citation type="submission" date="2023-03" db="EMBL/GenBank/DDBJ databases">
        <title>Massive genome expansion in bonnet fungi (Mycena s.s.) driven by repeated elements and novel gene families across ecological guilds.</title>
        <authorList>
            <consortium name="Lawrence Berkeley National Laboratory"/>
            <person name="Harder C.B."/>
            <person name="Miyauchi S."/>
            <person name="Viragh M."/>
            <person name="Kuo A."/>
            <person name="Thoen E."/>
            <person name="Andreopoulos B."/>
            <person name="Lu D."/>
            <person name="Skrede I."/>
            <person name="Drula E."/>
            <person name="Henrissat B."/>
            <person name="Morin E."/>
            <person name="Kohler A."/>
            <person name="Barry K."/>
            <person name="LaButti K."/>
            <person name="Morin E."/>
            <person name="Salamov A."/>
            <person name="Lipzen A."/>
            <person name="Mereny Z."/>
            <person name="Hegedus B."/>
            <person name="Baldrian P."/>
            <person name="Stursova M."/>
            <person name="Weitz H."/>
            <person name="Taylor A."/>
            <person name="Grigoriev I.V."/>
            <person name="Nagy L.G."/>
            <person name="Martin F."/>
            <person name="Kauserud H."/>
        </authorList>
    </citation>
    <scope>NUCLEOTIDE SEQUENCE</scope>
    <source>
        <strain evidence="1">CBHHK182m</strain>
    </source>
</reference>
<accession>A0AAD7JG99</accession>
<evidence type="ECO:0000313" key="2">
    <source>
        <dbReference type="Proteomes" id="UP001215598"/>
    </source>
</evidence>
<proteinExistence type="predicted"/>
<dbReference type="EMBL" id="JARKIB010000029">
    <property type="protein sequence ID" value="KAJ7763807.1"/>
    <property type="molecule type" value="Genomic_DNA"/>
</dbReference>
<protein>
    <submittedName>
        <fullName evidence="1">Uncharacterized protein</fullName>
    </submittedName>
</protein>
<comment type="caution">
    <text evidence="1">The sequence shown here is derived from an EMBL/GenBank/DDBJ whole genome shotgun (WGS) entry which is preliminary data.</text>
</comment>
<keyword evidence="2" id="KW-1185">Reference proteome</keyword>
<dbReference type="Proteomes" id="UP001215598">
    <property type="component" value="Unassembled WGS sequence"/>
</dbReference>